<dbReference type="InterPro" id="IPR047057">
    <property type="entry name" value="MerR_fam"/>
</dbReference>
<dbReference type="AlphaFoldDB" id="A0A420E7V4"/>
<dbReference type="PANTHER" id="PTHR30204">
    <property type="entry name" value="REDOX-CYCLING DRUG-SENSING TRANSCRIPTIONAL ACTIVATOR SOXR"/>
    <property type="match status" value="1"/>
</dbReference>
<keyword evidence="2" id="KW-0238">DNA-binding</keyword>
<dbReference type="SMART" id="SM00422">
    <property type="entry name" value="HTH_MERR"/>
    <property type="match status" value="1"/>
</dbReference>
<evidence type="ECO:0000259" key="4">
    <source>
        <dbReference type="PROSITE" id="PS50937"/>
    </source>
</evidence>
<evidence type="ECO:0000256" key="3">
    <source>
        <dbReference type="ARBA" id="ARBA00023163"/>
    </source>
</evidence>
<organism evidence="5 6">
    <name type="scientific">Alginatibacterium sediminis</name>
    <dbReference type="NCBI Taxonomy" id="2164068"/>
    <lineage>
        <taxon>Bacteria</taxon>
        <taxon>Pseudomonadati</taxon>
        <taxon>Pseudomonadota</taxon>
        <taxon>Gammaproteobacteria</taxon>
        <taxon>Alteromonadales</taxon>
        <taxon>Alteromonadaceae</taxon>
        <taxon>Alginatibacterium</taxon>
    </lineage>
</organism>
<dbReference type="EMBL" id="RAQO01000009">
    <property type="protein sequence ID" value="RKF14253.1"/>
    <property type="molecule type" value="Genomic_DNA"/>
</dbReference>
<feature type="domain" description="HTH merR-type" evidence="4">
    <location>
        <begin position="1"/>
        <end position="70"/>
    </location>
</feature>
<dbReference type="SUPFAM" id="SSF46955">
    <property type="entry name" value="Putative DNA-binding domain"/>
    <property type="match status" value="1"/>
</dbReference>
<dbReference type="InterPro" id="IPR009061">
    <property type="entry name" value="DNA-bd_dom_put_sf"/>
</dbReference>
<evidence type="ECO:0000256" key="2">
    <source>
        <dbReference type="ARBA" id="ARBA00023125"/>
    </source>
</evidence>
<dbReference type="PRINTS" id="PR00040">
    <property type="entry name" value="HTHMERR"/>
</dbReference>
<comment type="caution">
    <text evidence="5">The sequence shown here is derived from an EMBL/GenBank/DDBJ whole genome shotgun (WGS) entry which is preliminary data.</text>
</comment>
<name>A0A420E7V4_9ALTE</name>
<evidence type="ECO:0000256" key="1">
    <source>
        <dbReference type="ARBA" id="ARBA00023015"/>
    </source>
</evidence>
<sequence>MKKIGELAKQYQLKTDTLRYYEKQQLLTPSHRSVSDYRFYTQLDEKRLRFILRCKKVGLSLDDIRELLRMDDQRSQWSCHDVKDLVESKAKQIQTQIDRLESFKDALDTLGKNCCGGHERAINCSILDSLEHDDDE</sequence>
<dbReference type="PROSITE" id="PS50937">
    <property type="entry name" value="HTH_MERR_2"/>
    <property type="match status" value="1"/>
</dbReference>
<keyword evidence="1" id="KW-0805">Transcription regulation</keyword>
<proteinExistence type="predicted"/>
<reference evidence="5 6" key="1">
    <citation type="submission" date="2018-09" db="EMBL/GenBank/DDBJ databases">
        <authorList>
            <person name="Wang Z."/>
        </authorList>
    </citation>
    <scope>NUCLEOTIDE SEQUENCE [LARGE SCALE GENOMIC DNA]</scope>
    <source>
        <strain evidence="5 6">ALS 81</strain>
    </source>
</reference>
<dbReference type="GO" id="GO:0003677">
    <property type="term" value="F:DNA binding"/>
    <property type="evidence" value="ECO:0007669"/>
    <property type="project" value="UniProtKB-KW"/>
</dbReference>
<dbReference type="PANTHER" id="PTHR30204:SF92">
    <property type="entry name" value="HTH-TYPE TRANSCRIPTIONAL REGULATOR ZNTR"/>
    <property type="match status" value="1"/>
</dbReference>
<evidence type="ECO:0000313" key="6">
    <source>
        <dbReference type="Proteomes" id="UP000286482"/>
    </source>
</evidence>
<keyword evidence="6" id="KW-1185">Reference proteome</keyword>
<dbReference type="GO" id="GO:0003700">
    <property type="term" value="F:DNA-binding transcription factor activity"/>
    <property type="evidence" value="ECO:0007669"/>
    <property type="project" value="InterPro"/>
</dbReference>
<dbReference type="CDD" id="cd04770">
    <property type="entry name" value="HTH_HMRTR"/>
    <property type="match status" value="1"/>
</dbReference>
<protein>
    <submittedName>
        <fullName evidence="5">Zn(2+)-responsive transcriptional regulator</fullName>
    </submittedName>
</protein>
<dbReference type="Gene3D" id="1.10.1660.10">
    <property type="match status" value="1"/>
</dbReference>
<keyword evidence="3" id="KW-0804">Transcription</keyword>
<dbReference type="NCBIfam" id="NF007069">
    <property type="entry name" value="PRK09514.1"/>
    <property type="match status" value="1"/>
</dbReference>
<dbReference type="RefSeq" id="WP_120356064.1">
    <property type="nucleotide sequence ID" value="NZ_RAQO01000009.1"/>
</dbReference>
<gene>
    <name evidence="5" type="ORF">DBZ36_16435</name>
</gene>
<dbReference type="Pfam" id="PF09278">
    <property type="entry name" value="MerR-DNA-bind"/>
    <property type="match status" value="1"/>
</dbReference>
<dbReference type="InterPro" id="IPR015358">
    <property type="entry name" value="Tscrpt_reg_MerR_DNA-bd"/>
</dbReference>
<dbReference type="InterPro" id="IPR000551">
    <property type="entry name" value="MerR-type_HTH_dom"/>
</dbReference>
<evidence type="ECO:0000313" key="5">
    <source>
        <dbReference type="EMBL" id="RKF14253.1"/>
    </source>
</evidence>
<dbReference type="Proteomes" id="UP000286482">
    <property type="component" value="Unassembled WGS sequence"/>
</dbReference>
<dbReference type="OrthoDB" id="9802039at2"/>
<dbReference type="Pfam" id="PF00376">
    <property type="entry name" value="MerR"/>
    <property type="match status" value="1"/>
</dbReference>
<accession>A0A420E7V4</accession>